<dbReference type="Pfam" id="PF01501">
    <property type="entry name" value="Glyco_transf_8"/>
    <property type="match status" value="1"/>
</dbReference>
<reference evidence="6 7" key="1">
    <citation type="submission" date="2024-01" db="EMBL/GenBank/DDBJ databases">
        <title>The genomes of 5 underutilized Papilionoideae crops provide insights into root nodulation and disease resistanc.</title>
        <authorList>
            <person name="Jiang F."/>
        </authorList>
    </citation>
    <scope>NUCLEOTIDE SEQUENCE [LARGE SCALE GENOMIC DNA]</scope>
    <source>
        <strain evidence="6">LVBAO_FW01</strain>
        <tissue evidence="6">Leaves</tissue>
    </source>
</reference>
<name>A0AAN9QL16_CANGL</name>
<comment type="pathway">
    <text evidence="1 5">Glycan metabolism; pectin biosynthesis.</text>
</comment>
<comment type="subcellular location">
    <subcellularLocation>
        <location evidence="5">Golgi apparatus membrane</location>
        <topology evidence="5">Single-pass type II membrane protein</topology>
    </subcellularLocation>
</comment>
<evidence type="ECO:0000313" key="6">
    <source>
        <dbReference type="EMBL" id="KAK7339454.1"/>
    </source>
</evidence>
<dbReference type="SUPFAM" id="SSF53448">
    <property type="entry name" value="Nucleotide-diphospho-sugar transferases"/>
    <property type="match status" value="1"/>
</dbReference>
<keyword evidence="7" id="KW-1185">Reference proteome</keyword>
<dbReference type="Proteomes" id="UP001367508">
    <property type="component" value="Unassembled WGS sequence"/>
</dbReference>
<evidence type="ECO:0000256" key="1">
    <source>
        <dbReference type="ARBA" id="ARBA00004877"/>
    </source>
</evidence>
<evidence type="ECO:0000256" key="3">
    <source>
        <dbReference type="ARBA" id="ARBA00022676"/>
    </source>
</evidence>
<keyword evidence="4" id="KW-0808">Transferase</keyword>
<proteinExistence type="inferred from homology"/>
<evidence type="ECO:0000256" key="2">
    <source>
        <dbReference type="ARBA" id="ARBA00006351"/>
    </source>
</evidence>
<dbReference type="GO" id="GO:0071555">
    <property type="term" value="P:cell wall organization"/>
    <property type="evidence" value="ECO:0007669"/>
    <property type="project" value="UniProtKB-KW"/>
</dbReference>
<dbReference type="Gene3D" id="3.90.550.10">
    <property type="entry name" value="Spore Coat Polysaccharide Biosynthesis Protein SpsA, Chain A"/>
    <property type="match status" value="1"/>
</dbReference>
<protein>
    <recommendedName>
        <fullName evidence="5">Hexosyltransferase</fullName>
        <ecNumber evidence="5">2.4.1.-</ecNumber>
    </recommendedName>
</protein>
<keyword evidence="5" id="KW-0961">Cell wall biogenesis/degradation</keyword>
<accession>A0AAN9QL16</accession>
<dbReference type="EMBL" id="JAYMYQ010000004">
    <property type="protein sequence ID" value="KAK7339454.1"/>
    <property type="molecule type" value="Genomic_DNA"/>
</dbReference>
<organism evidence="6 7">
    <name type="scientific">Canavalia gladiata</name>
    <name type="common">Sword bean</name>
    <name type="synonym">Dolichos gladiatus</name>
    <dbReference type="NCBI Taxonomy" id="3824"/>
    <lineage>
        <taxon>Eukaryota</taxon>
        <taxon>Viridiplantae</taxon>
        <taxon>Streptophyta</taxon>
        <taxon>Embryophyta</taxon>
        <taxon>Tracheophyta</taxon>
        <taxon>Spermatophyta</taxon>
        <taxon>Magnoliopsida</taxon>
        <taxon>eudicotyledons</taxon>
        <taxon>Gunneridae</taxon>
        <taxon>Pentapetalae</taxon>
        <taxon>rosids</taxon>
        <taxon>fabids</taxon>
        <taxon>Fabales</taxon>
        <taxon>Fabaceae</taxon>
        <taxon>Papilionoideae</taxon>
        <taxon>50 kb inversion clade</taxon>
        <taxon>NPAAA clade</taxon>
        <taxon>indigoferoid/millettioid clade</taxon>
        <taxon>Phaseoleae</taxon>
        <taxon>Canavalia</taxon>
    </lineage>
</organism>
<evidence type="ECO:0000313" key="7">
    <source>
        <dbReference type="Proteomes" id="UP001367508"/>
    </source>
</evidence>
<sequence length="293" mass="33480">MVEAREVWGSYSLGETSFSFFLSPQRHFLFLEKLTIIFGSLTHIISGYFKGRCMGINEIDGEPSKHVDTLTWTLCCDVLLFFIYVLTKSTTNIDSPQNFSKITFRHERFIEGVNVIEDMLSPDSVARQINDQISLEKAFVIVLSNATTMPVPLTIKESEHAIREMALLLYQMKLKDNNLYHFSVFSNNILATLVAINSTAINSKSPDEVVFHAAIKECFKTQIQNYYFKGNSSDGKTPIKFRNPKYLSMLNQLRFCIPEVLPELKKVAFLNDDIVVQKDLSDSFLFDLMAMFS</sequence>
<dbReference type="EC" id="2.4.1.-" evidence="5"/>
<evidence type="ECO:0000256" key="4">
    <source>
        <dbReference type="ARBA" id="ARBA00022679"/>
    </source>
</evidence>
<gene>
    <name evidence="6" type="ORF">VNO77_20124</name>
</gene>
<comment type="caution">
    <text evidence="6">The sequence shown here is derived from an EMBL/GenBank/DDBJ whole genome shotgun (WGS) entry which is preliminary data.</text>
</comment>
<dbReference type="GO" id="GO:0047262">
    <property type="term" value="F:polygalacturonate 4-alpha-galacturonosyltransferase activity"/>
    <property type="evidence" value="ECO:0007669"/>
    <property type="project" value="InterPro"/>
</dbReference>
<dbReference type="AlphaFoldDB" id="A0AAN9QL16"/>
<evidence type="ECO:0000256" key="5">
    <source>
        <dbReference type="RuleBase" id="RU362027"/>
    </source>
</evidence>
<dbReference type="GO" id="GO:0000139">
    <property type="term" value="C:Golgi membrane"/>
    <property type="evidence" value="ECO:0007669"/>
    <property type="project" value="UniProtKB-SubCell"/>
</dbReference>
<comment type="similarity">
    <text evidence="2 5">Belongs to the glycosyltransferase 8 family.</text>
</comment>
<keyword evidence="5" id="KW-0333">Golgi apparatus</keyword>
<dbReference type="InterPro" id="IPR029993">
    <property type="entry name" value="GAUT"/>
</dbReference>
<dbReference type="PANTHER" id="PTHR32116:SF74">
    <property type="entry name" value="GALACTURONOSYLTRANSFERASE 10-RELATED"/>
    <property type="match status" value="1"/>
</dbReference>
<dbReference type="PANTHER" id="PTHR32116">
    <property type="entry name" value="GALACTURONOSYLTRANSFERASE 4-RELATED"/>
    <property type="match status" value="1"/>
</dbReference>
<dbReference type="InterPro" id="IPR002495">
    <property type="entry name" value="Glyco_trans_8"/>
</dbReference>
<dbReference type="InterPro" id="IPR029044">
    <property type="entry name" value="Nucleotide-diphossugar_trans"/>
</dbReference>
<keyword evidence="3 5" id="KW-0328">Glycosyltransferase</keyword>